<name>A0AAW0A4K9_9AGAR</name>
<protein>
    <submittedName>
        <fullName evidence="1">Uncharacterized protein</fullName>
    </submittedName>
</protein>
<dbReference type="InterPro" id="IPR043360">
    <property type="entry name" value="PP2B"/>
</dbReference>
<dbReference type="InterPro" id="IPR006186">
    <property type="entry name" value="Ser/Thr-sp_prot-phosphatase"/>
</dbReference>
<dbReference type="SUPFAM" id="SSF56300">
    <property type="entry name" value="Metallo-dependent phosphatases"/>
    <property type="match status" value="1"/>
</dbReference>
<dbReference type="PANTHER" id="PTHR45673">
    <property type="entry name" value="SERINE/THREONINE-PROTEIN PHOSPHATASE 2B CATALYTIC SUBUNIT 1-RELATED"/>
    <property type="match status" value="1"/>
</dbReference>
<reference evidence="1 2" key="1">
    <citation type="journal article" date="2024" name="J Genomics">
        <title>Draft genome sequencing and assembly of Favolaschia claudopus CIRM-BRFM 2984 isolated from oak limbs.</title>
        <authorList>
            <person name="Navarro D."/>
            <person name="Drula E."/>
            <person name="Chaduli D."/>
            <person name="Cazenave R."/>
            <person name="Ahrendt S."/>
            <person name="Wang J."/>
            <person name="Lipzen A."/>
            <person name="Daum C."/>
            <person name="Barry K."/>
            <person name="Grigoriev I.V."/>
            <person name="Favel A."/>
            <person name="Rosso M.N."/>
            <person name="Martin F."/>
        </authorList>
    </citation>
    <scope>NUCLEOTIDE SEQUENCE [LARGE SCALE GENOMIC DNA]</scope>
    <source>
        <strain evidence="1 2">CIRM-BRFM 2984</strain>
    </source>
</reference>
<dbReference type="GO" id="GO:0097720">
    <property type="term" value="P:calcineurin-mediated signaling"/>
    <property type="evidence" value="ECO:0007669"/>
    <property type="project" value="InterPro"/>
</dbReference>
<evidence type="ECO:0000313" key="2">
    <source>
        <dbReference type="Proteomes" id="UP001362999"/>
    </source>
</evidence>
<dbReference type="AlphaFoldDB" id="A0AAW0A4K9"/>
<proteinExistence type="predicted"/>
<comment type="caution">
    <text evidence="1">The sequence shown here is derived from an EMBL/GenBank/DDBJ whole genome shotgun (WGS) entry which is preliminary data.</text>
</comment>
<dbReference type="EMBL" id="JAWWNJ010000087">
    <property type="protein sequence ID" value="KAK7000744.1"/>
    <property type="molecule type" value="Genomic_DNA"/>
</dbReference>
<dbReference type="PRINTS" id="PR00114">
    <property type="entry name" value="STPHPHTASE"/>
</dbReference>
<gene>
    <name evidence="1" type="ORF">R3P38DRAFT_2797046</name>
</gene>
<dbReference type="Gene3D" id="3.60.21.10">
    <property type="match status" value="1"/>
</dbReference>
<organism evidence="1 2">
    <name type="scientific">Favolaschia claudopus</name>
    <dbReference type="NCBI Taxonomy" id="2862362"/>
    <lineage>
        <taxon>Eukaryota</taxon>
        <taxon>Fungi</taxon>
        <taxon>Dikarya</taxon>
        <taxon>Basidiomycota</taxon>
        <taxon>Agaricomycotina</taxon>
        <taxon>Agaricomycetes</taxon>
        <taxon>Agaricomycetidae</taxon>
        <taxon>Agaricales</taxon>
        <taxon>Marasmiineae</taxon>
        <taxon>Mycenaceae</taxon>
        <taxon>Favolaschia</taxon>
    </lineage>
</organism>
<dbReference type="GO" id="GO:0033192">
    <property type="term" value="F:calmodulin-dependent protein phosphatase activity"/>
    <property type="evidence" value="ECO:0007669"/>
    <property type="project" value="InterPro"/>
</dbReference>
<accession>A0AAW0A4K9</accession>
<dbReference type="Proteomes" id="UP001362999">
    <property type="component" value="Unassembled WGS sequence"/>
</dbReference>
<keyword evidence="2" id="KW-1185">Reference proteome</keyword>
<evidence type="ECO:0000313" key="1">
    <source>
        <dbReference type="EMBL" id="KAK7000744.1"/>
    </source>
</evidence>
<sequence length="114" mass="12195">MVEGQLYNVRLQFAVISMANTKLFDVGGSLTDNTYLFLGDYVDQGCFGIECLLYLYTPELWFPTNAPYCAVTTNANTSRSSSPSSVNVSTTTRSACNACSASLRALPAAALVDG</sequence>
<dbReference type="InterPro" id="IPR029052">
    <property type="entry name" value="Metallo-depent_PP-like"/>
</dbReference>